<sequence>MTGLKYIKLLGLALGIVTLNIIVLSPGLLGLEIGSSAFATAFGVTLLLASALALIYGSYIWLFKQPVVLPVKKINTHEDYVDALLRFKQVTVLEGDINLALEQLDRLRKKYDTLFHVLHQRFDSTELSYKKFASVIKEVEKLFYLNVRSILNRLSVFDEAEFKSVMLQKTTRFSQQIQQEKTNLYNEFLTFMKDSLSNNEEILLKLDKLLLEISRLDSFEAGDIENMACMQEIDSLIKQTKYYRQ</sequence>
<evidence type="ECO:0008006" key="4">
    <source>
        <dbReference type="Google" id="ProtNLM"/>
    </source>
</evidence>
<feature type="transmembrane region" description="Helical" evidence="1">
    <location>
        <begin position="37"/>
        <end position="63"/>
    </location>
</feature>
<proteinExistence type="predicted"/>
<keyword evidence="1" id="KW-1133">Transmembrane helix</keyword>
<dbReference type="EMBL" id="JBHUHO010000049">
    <property type="protein sequence ID" value="MFD2118055.1"/>
    <property type="molecule type" value="Genomic_DNA"/>
</dbReference>
<evidence type="ECO:0000313" key="2">
    <source>
        <dbReference type="EMBL" id="MFD2118055.1"/>
    </source>
</evidence>
<reference evidence="3" key="1">
    <citation type="journal article" date="2019" name="Int. J. Syst. Evol. Microbiol.">
        <title>The Global Catalogue of Microorganisms (GCM) 10K type strain sequencing project: providing services to taxonomists for standard genome sequencing and annotation.</title>
        <authorList>
            <consortium name="The Broad Institute Genomics Platform"/>
            <consortium name="The Broad Institute Genome Sequencing Center for Infectious Disease"/>
            <person name="Wu L."/>
            <person name="Ma J."/>
        </authorList>
    </citation>
    <scope>NUCLEOTIDE SEQUENCE [LARGE SCALE GENOMIC DNA]</scope>
    <source>
        <strain evidence="3">GH52</strain>
    </source>
</reference>
<protein>
    <recommendedName>
        <fullName evidence="4">5-bromo-4-chloroindolyl phosphate hydrolysis protein</fullName>
    </recommendedName>
</protein>
<evidence type="ECO:0000256" key="1">
    <source>
        <dbReference type="SAM" id="Phobius"/>
    </source>
</evidence>
<keyword evidence="1" id="KW-0472">Membrane</keyword>
<keyword evidence="1" id="KW-0812">Transmembrane</keyword>
<gene>
    <name evidence="2" type="ORF">ACFSJH_20345</name>
</gene>
<keyword evidence="3" id="KW-1185">Reference proteome</keyword>
<accession>A0ABW4YQV5</accession>
<feature type="transmembrane region" description="Helical" evidence="1">
    <location>
        <begin position="9"/>
        <end position="31"/>
    </location>
</feature>
<name>A0ABW4YQV5_9BACL</name>
<organism evidence="2 3">
    <name type="scientific">Paenibacillus yanchengensis</name>
    <dbReference type="NCBI Taxonomy" id="2035833"/>
    <lineage>
        <taxon>Bacteria</taxon>
        <taxon>Bacillati</taxon>
        <taxon>Bacillota</taxon>
        <taxon>Bacilli</taxon>
        <taxon>Bacillales</taxon>
        <taxon>Paenibacillaceae</taxon>
        <taxon>Paenibacillus</taxon>
    </lineage>
</organism>
<comment type="caution">
    <text evidence="2">The sequence shown here is derived from an EMBL/GenBank/DDBJ whole genome shotgun (WGS) entry which is preliminary data.</text>
</comment>
<evidence type="ECO:0000313" key="3">
    <source>
        <dbReference type="Proteomes" id="UP001597362"/>
    </source>
</evidence>
<dbReference type="Proteomes" id="UP001597362">
    <property type="component" value="Unassembled WGS sequence"/>
</dbReference>
<dbReference type="RefSeq" id="WP_377775594.1">
    <property type="nucleotide sequence ID" value="NZ_JBHUHO010000049.1"/>
</dbReference>